<dbReference type="EMBL" id="LAQU01000020">
    <property type="protein sequence ID" value="KKB62397.1"/>
    <property type="molecule type" value="Genomic_DNA"/>
</dbReference>
<accession>A0A0F5JYM6</accession>
<comment type="caution">
    <text evidence="1">The sequence shown here is derived from an EMBL/GenBank/DDBJ whole genome shotgun (WGS) entry which is preliminary data.</text>
</comment>
<dbReference type="PATRIC" id="fig|28092.6.peg.4071"/>
<sequence>MDNQKNFLNEDWSHFSKAAIEAAECGNLSNAEPLLRQLHKMALVSSGVGELLAMYQANAVREDAYGERDSGDPMEPPVSRFTMLALMNVAEYACRSMTSDVESLAKWVDRHGVKVQK</sequence>
<dbReference type="Proteomes" id="UP000033618">
    <property type="component" value="Unassembled WGS sequence"/>
</dbReference>
<reference evidence="1 2" key="1">
    <citation type="submission" date="2015-03" db="EMBL/GenBank/DDBJ databases">
        <title>Draft Genome Sequence of Burkholderia andropogonis type strain ICMP2807, isolated from Sorghum bicolor.</title>
        <authorList>
            <person name="Lopes-Santos L."/>
            <person name="Castro D.B."/>
            <person name="Ottoboni L.M."/>
            <person name="Park D."/>
            <person name="Weirc B.S."/>
            <person name="Destefano S.A."/>
        </authorList>
    </citation>
    <scope>NUCLEOTIDE SEQUENCE [LARGE SCALE GENOMIC DNA]</scope>
    <source>
        <strain evidence="1 2">ICMP2807</strain>
    </source>
</reference>
<proteinExistence type="predicted"/>
<organism evidence="1 2">
    <name type="scientific">Robbsia andropogonis</name>
    <dbReference type="NCBI Taxonomy" id="28092"/>
    <lineage>
        <taxon>Bacteria</taxon>
        <taxon>Pseudomonadati</taxon>
        <taxon>Pseudomonadota</taxon>
        <taxon>Betaproteobacteria</taxon>
        <taxon>Burkholderiales</taxon>
        <taxon>Burkholderiaceae</taxon>
        <taxon>Robbsia</taxon>
    </lineage>
</organism>
<name>A0A0F5JYM6_9BURK</name>
<protein>
    <submittedName>
        <fullName evidence="1">Uncharacterized protein</fullName>
    </submittedName>
</protein>
<evidence type="ECO:0000313" key="1">
    <source>
        <dbReference type="EMBL" id="KKB62397.1"/>
    </source>
</evidence>
<keyword evidence="2" id="KW-1185">Reference proteome</keyword>
<gene>
    <name evidence="1" type="ORF">WM40_17295</name>
</gene>
<evidence type="ECO:0000313" key="2">
    <source>
        <dbReference type="Proteomes" id="UP000033618"/>
    </source>
</evidence>
<dbReference type="STRING" id="28092.WM40_17295"/>
<dbReference type="RefSeq" id="WP_046153487.1">
    <property type="nucleotide sequence ID" value="NZ_CADFGU010000013.1"/>
</dbReference>
<dbReference type="AlphaFoldDB" id="A0A0F5JYM6"/>